<accession>B9L9Y4</accession>
<proteinExistence type="predicted"/>
<organism evidence="1 2">
    <name type="scientific">Nautilia profundicola (strain ATCC BAA-1463 / DSM 18972 / AmH)</name>
    <dbReference type="NCBI Taxonomy" id="598659"/>
    <lineage>
        <taxon>Bacteria</taxon>
        <taxon>Pseudomonadati</taxon>
        <taxon>Campylobacterota</taxon>
        <taxon>Epsilonproteobacteria</taxon>
        <taxon>Nautiliales</taxon>
        <taxon>Nautiliaceae</taxon>
        <taxon>Nautilia</taxon>
    </lineage>
</organism>
<name>B9L9Y4_NAUPA</name>
<dbReference type="HOGENOM" id="CLU_1382834_0_0_7"/>
<dbReference type="OrthoDB" id="5372837at2"/>
<dbReference type="RefSeq" id="WP_012663547.1">
    <property type="nucleotide sequence ID" value="NC_012115.1"/>
</dbReference>
<sequence>MERLIKKYIKKQNAKTLHDLRIECRRKISLLQKDGFSDEGCEKILNASSKLRDTDVLLKICKNKKIKKFLKKRRKKLNKKFLKFLKQIEFKKIPAKEKIKIDLISCKKLLEKTFLNKNDKELHRLRLKIKACRYTNKDYEKEFKKIQDALGKAHDYYKCEKLCKKMNKDFLYAYVKKRKYILKAEKARKEILSILPD</sequence>
<evidence type="ECO:0000313" key="2">
    <source>
        <dbReference type="Proteomes" id="UP000000448"/>
    </source>
</evidence>
<evidence type="ECO:0000313" key="1">
    <source>
        <dbReference type="EMBL" id="ACM92175.1"/>
    </source>
</evidence>
<dbReference type="AlphaFoldDB" id="B9L9Y4"/>
<dbReference type="eggNOG" id="COG5607">
    <property type="taxonomic scope" value="Bacteria"/>
</dbReference>
<reference evidence="1 2" key="1">
    <citation type="journal article" date="2009" name="PLoS Genet.">
        <title>Adaptations to submarine hydrothermal environments exemplified by the genome of Nautilia profundicola.</title>
        <authorList>
            <person name="Campbell B.J."/>
            <person name="Smith J.L."/>
            <person name="Hanson T.E."/>
            <person name="Klotz M.G."/>
            <person name="Stein L.Y."/>
            <person name="Lee C.K."/>
            <person name="Wu D."/>
            <person name="Robinson J.M."/>
            <person name="Khouri H.M."/>
            <person name="Eisen J.A."/>
            <person name="Cary S.C."/>
        </authorList>
    </citation>
    <scope>NUCLEOTIDE SEQUENCE [LARGE SCALE GENOMIC DNA]</scope>
    <source>
        <strain evidence="2">ATCC BAA-1463 / DSM 18972 / AmH</strain>
    </source>
</reference>
<dbReference type="STRING" id="598659.NAMH_1042"/>
<dbReference type="EMBL" id="CP001279">
    <property type="protein sequence ID" value="ACM92175.1"/>
    <property type="molecule type" value="Genomic_DNA"/>
</dbReference>
<dbReference type="Gene3D" id="1.40.20.10">
    <property type="entry name" value="CHAD domain"/>
    <property type="match status" value="1"/>
</dbReference>
<gene>
    <name evidence="1" type="ordered locus">NAMH_1042</name>
</gene>
<dbReference type="Proteomes" id="UP000000448">
    <property type="component" value="Chromosome"/>
</dbReference>
<dbReference type="InterPro" id="IPR038186">
    <property type="entry name" value="CHAD_dom_sf"/>
</dbReference>
<keyword evidence="2" id="KW-1185">Reference proteome</keyword>
<protein>
    <submittedName>
        <fullName evidence="1">Uncharacterized protein</fullName>
    </submittedName>
</protein>
<dbReference type="KEGG" id="nam:NAMH_1042"/>